<dbReference type="RefSeq" id="WP_078789121.1">
    <property type="nucleotide sequence ID" value="NZ_FUWR01000002.1"/>
</dbReference>
<evidence type="ECO:0000313" key="9">
    <source>
        <dbReference type="Proteomes" id="UP000190102"/>
    </source>
</evidence>
<evidence type="ECO:0000256" key="1">
    <source>
        <dbReference type="ARBA" id="ARBA00022730"/>
    </source>
</evidence>
<evidence type="ECO:0000256" key="4">
    <source>
        <dbReference type="ARBA" id="ARBA00023274"/>
    </source>
</evidence>
<keyword evidence="9" id="KW-1185">Reference proteome</keyword>
<dbReference type="Proteomes" id="UP000190102">
    <property type="component" value="Unassembled WGS sequence"/>
</dbReference>
<evidence type="ECO:0000256" key="3">
    <source>
        <dbReference type="ARBA" id="ARBA00022980"/>
    </source>
</evidence>
<feature type="domain" description="Large ribosomal subunit protein bL25 L25" evidence="6">
    <location>
        <begin position="7"/>
        <end position="95"/>
    </location>
</feature>
<comment type="subunit">
    <text evidence="5">Part of the 50S ribosomal subunit; part of the 5S rRNA/L5/L18/L25 subcomplex. Contacts the 5S rRNA. Binds to the 5S rRNA independently of L5 and L18.</text>
</comment>
<dbReference type="Pfam" id="PF14693">
    <property type="entry name" value="Ribosomal_TL5_C"/>
    <property type="match status" value="1"/>
</dbReference>
<sequence>MQQTQMKIETRTSTGKGISRRLRAAGRIPGIVYGRGVEPVAVSLEPKALNAAIAGEGGLNNLITLEGGGDLDKVVVIVAEIQRDVLKRTPEHVDLHRVNMNEKVRIIVPVSLVGTATGVKEGGMLDFAHHTLHIECLPAQIPEHIEINIADLKIGHAIHVSEISFPAGVKCVDNPKTPVVGVLGKVKEEAAAEA</sequence>
<dbReference type="EMBL" id="FUWR01000002">
    <property type="protein sequence ID" value="SJZ51140.1"/>
    <property type="molecule type" value="Genomic_DNA"/>
</dbReference>
<dbReference type="STRING" id="115783.SAMN02745119_00834"/>
<proteinExistence type="inferred from homology"/>
<dbReference type="GO" id="GO:0008097">
    <property type="term" value="F:5S rRNA binding"/>
    <property type="evidence" value="ECO:0007669"/>
    <property type="project" value="InterPro"/>
</dbReference>
<evidence type="ECO:0000259" key="6">
    <source>
        <dbReference type="Pfam" id="PF01386"/>
    </source>
</evidence>
<dbReference type="InterPro" id="IPR029751">
    <property type="entry name" value="Ribosomal_L25_dom"/>
</dbReference>
<gene>
    <name evidence="5" type="primary">rplY</name>
    <name evidence="5" type="synonym">ctc</name>
    <name evidence="8" type="ORF">SAMN02745119_00834</name>
</gene>
<keyword evidence="3 5" id="KW-0689">Ribosomal protein</keyword>
<dbReference type="CDD" id="cd00495">
    <property type="entry name" value="Ribosomal_L25_TL5_CTC"/>
    <property type="match status" value="1"/>
</dbReference>
<feature type="domain" description="Large ribosomal subunit protein bL25 beta" evidence="7">
    <location>
        <begin position="103"/>
        <end position="183"/>
    </location>
</feature>
<reference evidence="9" key="1">
    <citation type="submission" date="2017-02" db="EMBL/GenBank/DDBJ databases">
        <authorList>
            <person name="Varghese N."/>
            <person name="Submissions S."/>
        </authorList>
    </citation>
    <scope>NUCLEOTIDE SEQUENCE [LARGE SCALE GENOMIC DNA]</scope>
    <source>
        <strain evidence="9">ATCC BAA-34</strain>
    </source>
</reference>
<dbReference type="NCBIfam" id="TIGR00731">
    <property type="entry name" value="bL25_bact_ctc"/>
    <property type="match status" value="1"/>
</dbReference>
<name>A0A1T4L966_9BACT</name>
<comment type="function">
    <text evidence="5">This is one of the proteins that binds to the 5S RNA in the ribosome where it forms part of the central protuberance.</text>
</comment>
<dbReference type="Gene3D" id="2.40.240.10">
    <property type="entry name" value="Ribosomal Protein L25, Chain P"/>
    <property type="match status" value="1"/>
</dbReference>
<dbReference type="HAMAP" id="MF_01334">
    <property type="entry name" value="Ribosomal_bL25_CTC"/>
    <property type="match status" value="1"/>
</dbReference>
<dbReference type="OrthoDB" id="9786489at2"/>
<organism evidence="8 9">
    <name type="scientific">Trichlorobacter thiogenes</name>
    <dbReference type="NCBI Taxonomy" id="115783"/>
    <lineage>
        <taxon>Bacteria</taxon>
        <taxon>Pseudomonadati</taxon>
        <taxon>Thermodesulfobacteriota</taxon>
        <taxon>Desulfuromonadia</taxon>
        <taxon>Geobacterales</taxon>
        <taxon>Geobacteraceae</taxon>
        <taxon>Trichlorobacter</taxon>
    </lineage>
</organism>
<keyword evidence="2 5" id="KW-0694">RNA-binding</keyword>
<dbReference type="InterPro" id="IPR037121">
    <property type="entry name" value="Ribosomal_bL25_C"/>
</dbReference>
<evidence type="ECO:0000256" key="2">
    <source>
        <dbReference type="ARBA" id="ARBA00022884"/>
    </source>
</evidence>
<evidence type="ECO:0000259" key="7">
    <source>
        <dbReference type="Pfam" id="PF14693"/>
    </source>
</evidence>
<accession>A0A1T4L966</accession>
<dbReference type="InterPro" id="IPR020056">
    <property type="entry name" value="Rbsml_bL25/Gln-tRNA_synth_N"/>
</dbReference>
<dbReference type="GO" id="GO:0003735">
    <property type="term" value="F:structural constituent of ribosome"/>
    <property type="evidence" value="ECO:0007669"/>
    <property type="project" value="InterPro"/>
</dbReference>
<evidence type="ECO:0000313" key="8">
    <source>
        <dbReference type="EMBL" id="SJZ51140.1"/>
    </source>
</evidence>
<protein>
    <recommendedName>
        <fullName evidence="5">Large ribosomal subunit protein bL25</fullName>
    </recommendedName>
    <alternativeName>
        <fullName evidence="5">General stress protein CTC</fullName>
    </alternativeName>
</protein>
<evidence type="ECO:0000256" key="5">
    <source>
        <dbReference type="HAMAP-Rule" id="MF_01334"/>
    </source>
</evidence>
<dbReference type="Pfam" id="PF01386">
    <property type="entry name" value="Ribosomal_L25p"/>
    <property type="match status" value="1"/>
</dbReference>
<keyword evidence="1 5" id="KW-0699">rRNA-binding</keyword>
<dbReference type="InterPro" id="IPR011035">
    <property type="entry name" value="Ribosomal_bL25/Gln-tRNA_synth"/>
</dbReference>
<dbReference type="PANTHER" id="PTHR33284:SF1">
    <property type="entry name" value="RIBOSOMAL PROTEIN L25_GLN-TRNA SYNTHETASE, ANTI-CODON-BINDING DOMAIN-CONTAINING PROTEIN"/>
    <property type="match status" value="1"/>
</dbReference>
<dbReference type="Gene3D" id="2.170.120.20">
    <property type="entry name" value="Ribosomal protein L25, beta domain"/>
    <property type="match status" value="1"/>
</dbReference>
<dbReference type="InterPro" id="IPR020057">
    <property type="entry name" value="Ribosomal_bL25_b-dom"/>
</dbReference>
<dbReference type="InterPro" id="IPR001021">
    <property type="entry name" value="Ribosomal_bL25_long"/>
</dbReference>
<comment type="similarity">
    <text evidence="5">Belongs to the bacterial ribosomal protein bL25 family. CTC subfamily.</text>
</comment>
<dbReference type="AlphaFoldDB" id="A0A1T4L966"/>
<dbReference type="SUPFAM" id="SSF50715">
    <property type="entry name" value="Ribosomal protein L25-like"/>
    <property type="match status" value="1"/>
</dbReference>
<dbReference type="GO" id="GO:0022625">
    <property type="term" value="C:cytosolic large ribosomal subunit"/>
    <property type="evidence" value="ECO:0007669"/>
    <property type="project" value="TreeGrafter"/>
</dbReference>
<dbReference type="PANTHER" id="PTHR33284">
    <property type="entry name" value="RIBOSOMAL PROTEIN L25/GLN-TRNA SYNTHETASE, ANTI-CODON-BINDING DOMAIN-CONTAINING PROTEIN"/>
    <property type="match status" value="1"/>
</dbReference>
<dbReference type="InterPro" id="IPR020930">
    <property type="entry name" value="Ribosomal_uL5_bac-type"/>
</dbReference>
<keyword evidence="4 5" id="KW-0687">Ribonucleoprotein</keyword>
<dbReference type="GO" id="GO:0006412">
    <property type="term" value="P:translation"/>
    <property type="evidence" value="ECO:0007669"/>
    <property type="project" value="UniProtKB-UniRule"/>
</dbReference>